<dbReference type="Gene3D" id="3.40.50.300">
    <property type="entry name" value="P-loop containing nucleotide triphosphate hydrolases"/>
    <property type="match status" value="1"/>
</dbReference>
<dbReference type="EMBL" id="KX009064">
    <property type="protein sequence ID" value="ARO45335.1"/>
    <property type="molecule type" value="Genomic_DNA"/>
</dbReference>
<dbReference type="GO" id="GO:0016887">
    <property type="term" value="F:ATP hydrolysis activity"/>
    <property type="evidence" value="ECO:0007669"/>
    <property type="project" value="InterPro"/>
</dbReference>
<dbReference type="InterPro" id="IPR027417">
    <property type="entry name" value="P-loop_NTPase"/>
</dbReference>
<dbReference type="CDD" id="cd01130">
    <property type="entry name" value="VirB11-like_ATPase"/>
    <property type="match status" value="1"/>
</dbReference>
<sequence>MTIMETSRYTKQMLGPLQPFFDNPEVFEVRINKFGQVVTDTVGGRVYHDAPEVDLGYVEGLTDHLLHLNDLDRRPVNNVKFPDGTRGVICIPPCVVEGTTLCAFRKHLMVTKSLATLNQEGRFKGFKHRTAADRFVLDPVEEELLRLLKADDLEGFLSLAVRSKRNIAVAGSTGSGKTTLTRSLLDEVPLWERVLLMQDVPEIFDGKQHEIGYMLYGEEDENRLSAQACLKTAMRLTPDRIFLTELRDDAAWHYLSSANTGHPGGIFSTHSDDAPSTIERVALLVKASEIGRLLDYDVIMRTVQATLDVVIYMKDRQITEVMYDPMAKRKIKYAA</sequence>
<dbReference type="InterPro" id="IPR001482">
    <property type="entry name" value="T2SS/T4SS_dom"/>
</dbReference>
<name>A0A2P0QG15_PSESF</name>
<dbReference type="Gene3D" id="3.30.450.90">
    <property type="match status" value="1"/>
</dbReference>
<dbReference type="Pfam" id="PF00437">
    <property type="entry name" value="T2SSE"/>
    <property type="match status" value="1"/>
</dbReference>
<evidence type="ECO:0000256" key="1">
    <source>
        <dbReference type="ARBA" id="ARBA00006611"/>
    </source>
</evidence>
<reference evidence="3" key="1">
    <citation type="submission" date="2016-03" db="EMBL/GenBank/DDBJ databases">
        <title>The evolution of Pseudomonas syringae pv. actinidiae in New Zealand.</title>
        <authorList>
            <person name="Taiaroa G."/>
            <person name="Poulter R.T.M."/>
            <person name="Lamont I."/>
            <person name="Stockwell P."/>
            <person name="Butler M.I."/>
        </authorList>
    </citation>
    <scope>NUCLEOTIDE SEQUENCE</scope>
    <source>
        <strain evidence="3">RT811</strain>
        <plasmid evidence="3">pPK_RT811</plasmid>
    </source>
</reference>
<dbReference type="PANTHER" id="PTHR30486:SF6">
    <property type="entry name" value="TYPE IV PILUS RETRACTATION ATPASE PILT"/>
    <property type="match status" value="1"/>
</dbReference>
<comment type="similarity">
    <text evidence="1">Belongs to the GSP E family.</text>
</comment>
<evidence type="ECO:0000259" key="2">
    <source>
        <dbReference type="Pfam" id="PF00437"/>
    </source>
</evidence>
<geneLocation type="plasmid" evidence="3">
    <name>pPK_RT811</name>
</geneLocation>
<accession>A0A2P0QG15</accession>
<dbReference type="AlphaFoldDB" id="A0A2P0QG15"/>
<keyword evidence="3" id="KW-0614">Plasmid</keyword>
<dbReference type="InterPro" id="IPR050921">
    <property type="entry name" value="T4SS_GSP_E_ATPase"/>
</dbReference>
<feature type="domain" description="Bacterial type II secretion system protein E" evidence="2">
    <location>
        <begin position="150"/>
        <end position="310"/>
    </location>
</feature>
<organism evidence="3">
    <name type="scientific">Pseudomonas syringae pv. actinidiae</name>
    <dbReference type="NCBI Taxonomy" id="103796"/>
    <lineage>
        <taxon>Bacteria</taxon>
        <taxon>Pseudomonadati</taxon>
        <taxon>Pseudomonadota</taxon>
        <taxon>Gammaproteobacteria</taxon>
        <taxon>Pseudomonadales</taxon>
        <taxon>Pseudomonadaceae</taxon>
        <taxon>Pseudomonas</taxon>
        <taxon>Pseudomonas syringae</taxon>
    </lineage>
</organism>
<protein>
    <submittedName>
        <fullName evidence="3">Conjugative transfer protein TrbB, VirB11</fullName>
    </submittedName>
</protein>
<evidence type="ECO:0000313" key="3">
    <source>
        <dbReference type="EMBL" id="ARO45335.1"/>
    </source>
</evidence>
<dbReference type="SUPFAM" id="SSF52540">
    <property type="entry name" value="P-loop containing nucleoside triphosphate hydrolases"/>
    <property type="match status" value="1"/>
</dbReference>
<proteinExistence type="inferred from homology"/>
<dbReference type="PANTHER" id="PTHR30486">
    <property type="entry name" value="TWITCHING MOTILITY PROTEIN PILT"/>
    <property type="match status" value="1"/>
</dbReference>